<dbReference type="Pfam" id="PF25023">
    <property type="entry name" value="TEN_YD-shell"/>
    <property type="match status" value="1"/>
</dbReference>
<feature type="domain" description="Teneurin-like YD-shell" evidence="2">
    <location>
        <begin position="41"/>
        <end position="119"/>
    </location>
</feature>
<dbReference type="InterPro" id="IPR056823">
    <property type="entry name" value="TEN-like_YD-shell"/>
</dbReference>
<dbReference type="KEGG" id="ttf:THTE_3453"/>
<dbReference type="RefSeq" id="WP_095415926.1">
    <property type="nucleotide sequence ID" value="NZ_CP018477.1"/>
</dbReference>
<protein>
    <recommendedName>
        <fullName evidence="2">Teneurin-like YD-shell domain-containing protein</fullName>
    </recommendedName>
</protein>
<dbReference type="OrthoDB" id="292779at2"/>
<accession>A0A286RJB0</accession>
<sequence>MMVGLRCARPARLGLWGPAVDQILAEEAVDGGTADLVQWTLTDHLNTVRDIAKYDPGSDMTTVVNHLIYNAFGKVTSESNPAVDSLFLFTGRPFDSDTQLQNNLNRWYDFRVGRWLSEDPIGFAGGDGNLYRYVGNRSLTAVDPEGLTLWYRGTLTYRVIQPIRTISVVLPAKGSSGLSKERIQKLVEDATREWAKNDGKIIFHIDKRCPAGTIPGPGQRIRVAQQFEGELRIFVKLSRRFFGLFGDWTAVIVTDPRKEDDQWSLGTVLFLAVYQKEFYGECGPCCEKT</sequence>
<keyword evidence="4" id="KW-1185">Reference proteome</keyword>
<dbReference type="Gene3D" id="2.180.10.10">
    <property type="entry name" value="RHS repeat-associated core"/>
    <property type="match status" value="1"/>
</dbReference>
<evidence type="ECO:0000256" key="1">
    <source>
        <dbReference type="ARBA" id="ARBA00022737"/>
    </source>
</evidence>
<dbReference type="NCBIfam" id="TIGR03696">
    <property type="entry name" value="Rhs_assc_core"/>
    <property type="match status" value="1"/>
</dbReference>
<evidence type="ECO:0000313" key="3">
    <source>
        <dbReference type="EMBL" id="ASV76055.1"/>
    </source>
</evidence>
<evidence type="ECO:0000313" key="4">
    <source>
        <dbReference type="Proteomes" id="UP000215086"/>
    </source>
</evidence>
<keyword evidence="1" id="KW-0677">Repeat</keyword>
<dbReference type="AlphaFoldDB" id="A0A286RJB0"/>
<organism evidence="3 4">
    <name type="scientific">Thermogutta terrifontis</name>
    <dbReference type="NCBI Taxonomy" id="1331910"/>
    <lineage>
        <taxon>Bacteria</taxon>
        <taxon>Pseudomonadati</taxon>
        <taxon>Planctomycetota</taxon>
        <taxon>Planctomycetia</taxon>
        <taxon>Pirellulales</taxon>
        <taxon>Thermoguttaceae</taxon>
        <taxon>Thermogutta</taxon>
    </lineage>
</organism>
<dbReference type="Proteomes" id="UP000215086">
    <property type="component" value="Chromosome"/>
</dbReference>
<gene>
    <name evidence="3" type="ORF">THTE_3453</name>
</gene>
<evidence type="ECO:0000259" key="2">
    <source>
        <dbReference type="Pfam" id="PF25023"/>
    </source>
</evidence>
<name>A0A286RJB0_9BACT</name>
<proteinExistence type="predicted"/>
<reference evidence="3 4" key="1">
    <citation type="journal article" name="Front. Microbiol.">
        <title>Sugar Metabolism of the First Thermophilic Planctomycete Thermogutta terrifontis: Comparative Genomic and Transcriptomic Approaches.</title>
        <authorList>
            <person name="Elcheninov A.G."/>
            <person name="Menzel P."/>
            <person name="Gudbergsdottir S.R."/>
            <person name="Slesarev A.I."/>
            <person name="Kadnikov V.V."/>
            <person name="Krogh A."/>
            <person name="Bonch-Osmolovskaya E.A."/>
            <person name="Peng X."/>
            <person name="Kublanov I.V."/>
        </authorList>
    </citation>
    <scope>NUCLEOTIDE SEQUENCE [LARGE SCALE GENOMIC DNA]</scope>
    <source>
        <strain evidence="3 4">R1</strain>
    </source>
</reference>
<dbReference type="InterPro" id="IPR022385">
    <property type="entry name" value="Rhs_assc_core"/>
</dbReference>
<dbReference type="EMBL" id="CP018477">
    <property type="protein sequence ID" value="ASV76055.1"/>
    <property type="molecule type" value="Genomic_DNA"/>
</dbReference>